<sequence length="124" mass="14558">ELPFGKQMQLDFGQYRCRSGLKLFIFAAVLSASRYKHVIFQDHPFRTTEVIDHLLSCFDYFGGVPEELVIDQDRLMVVSENAGDIIYTDDFKYFIEEQDIRMYVCRADDPETKGKIENLIKYKI</sequence>
<dbReference type="AlphaFoldDB" id="X1FWQ4"/>
<dbReference type="SUPFAM" id="SSF53098">
    <property type="entry name" value="Ribonuclease H-like"/>
    <property type="match status" value="1"/>
</dbReference>
<dbReference type="InterPro" id="IPR012337">
    <property type="entry name" value="RNaseH-like_sf"/>
</dbReference>
<dbReference type="Gene3D" id="3.30.420.10">
    <property type="entry name" value="Ribonuclease H-like superfamily/Ribonuclease H"/>
    <property type="match status" value="1"/>
</dbReference>
<comment type="caution">
    <text evidence="2">The sequence shown here is derived from an EMBL/GenBank/DDBJ whole genome shotgun (WGS) entry which is preliminary data.</text>
</comment>
<name>X1FWQ4_9ZZZZ</name>
<gene>
    <name evidence="2" type="ORF">S03H2_33708</name>
</gene>
<organism evidence="2">
    <name type="scientific">marine sediment metagenome</name>
    <dbReference type="NCBI Taxonomy" id="412755"/>
    <lineage>
        <taxon>unclassified sequences</taxon>
        <taxon>metagenomes</taxon>
        <taxon>ecological metagenomes</taxon>
    </lineage>
</organism>
<dbReference type="InterPro" id="IPR036397">
    <property type="entry name" value="RNaseH_sf"/>
</dbReference>
<dbReference type="GO" id="GO:0003676">
    <property type="term" value="F:nucleic acid binding"/>
    <property type="evidence" value="ECO:0007669"/>
    <property type="project" value="InterPro"/>
</dbReference>
<evidence type="ECO:0000313" key="2">
    <source>
        <dbReference type="EMBL" id="GAH50061.1"/>
    </source>
</evidence>
<accession>X1FWQ4</accession>
<dbReference type="EMBL" id="BARU01020533">
    <property type="protein sequence ID" value="GAH50061.1"/>
    <property type="molecule type" value="Genomic_DNA"/>
</dbReference>
<reference evidence="2" key="1">
    <citation type="journal article" date="2014" name="Front. Microbiol.">
        <title>High frequency of phylogenetically diverse reductive dehalogenase-homologous genes in deep subseafloor sedimentary metagenomes.</title>
        <authorList>
            <person name="Kawai M."/>
            <person name="Futagami T."/>
            <person name="Toyoda A."/>
            <person name="Takaki Y."/>
            <person name="Nishi S."/>
            <person name="Hori S."/>
            <person name="Arai W."/>
            <person name="Tsubouchi T."/>
            <person name="Morono Y."/>
            <person name="Uchiyama I."/>
            <person name="Ito T."/>
            <person name="Fujiyama A."/>
            <person name="Inagaki F."/>
            <person name="Takami H."/>
        </authorList>
    </citation>
    <scope>NUCLEOTIDE SEQUENCE</scope>
    <source>
        <strain evidence="2">Expedition CK06-06</strain>
    </source>
</reference>
<feature type="non-terminal residue" evidence="2">
    <location>
        <position position="1"/>
    </location>
</feature>
<dbReference type="InterPro" id="IPR001584">
    <property type="entry name" value="Integrase_cat-core"/>
</dbReference>
<proteinExistence type="predicted"/>
<dbReference type="PANTHER" id="PTHR35004">
    <property type="entry name" value="TRANSPOSASE RV3428C-RELATED"/>
    <property type="match status" value="1"/>
</dbReference>
<feature type="domain" description="Integrase catalytic" evidence="1">
    <location>
        <begin position="1"/>
        <end position="124"/>
    </location>
</feature>
<dbReference type="GO" id="GO:0015074">
    <property type="term" value="P:DNA integration"/>
    <property type="evidence" value="ECO:0007669"/>
    <property type="project" value="InterPro"/>
</dbReference>
<protein>
    <recommendedName>
        <fullName evidence="1">Integrase catalytic domain-containing protein</fullName>
    </recommendedName>
</protein>
<evidence type="ECO:0000259" key="1">
    <source>
        <dbReference type="PROSITE" id="PS50994"/>
    </source>
</evidence>
<dbReference type="PROSITE" id="PS50994">
    <property type="entry name" value="INTEGRASE"/>
    <property type="match status" value="1"/>
</dbReference>